<dbReference type="PANTHER" id="PTHR33678:SF1">
    <property type="entry name" value="BLL1576 PROTEIN"/>
    <property type="match status" value="1"/>
</dbReference>
<organism evidence="2 3">
    <name type="scientific">Pseudomonas syringae group genomosp. 3</name>
    <dbReference type="NCBI Taxonomy" id="251701"/>
    <lineage>
        <taxon>Bacteria</taxon>
        <taxon>Pseudomonadati</taxon>
        <taxon>Pseudomonadota</taxon>
        <taxon>Gammaproteobacteria</taxon>
        <taxon>Pseudomonadales</taxon>
        <taxon>Pseudomonadaceae</taxon>
        <taxon>Pseudomonas</taxon>
    </lineage>
</organism>
<evidence type="ECO:0000313" key="2">
    <source>
        <dbReference type="EMBL" id="SOS36037.1"/>
    </source>
</evidence>
<dbReference type="InterPro" id="IPR004291">
    <property type="entry name" value="Transposase_IS66_central"/>
</dbReference>
<protein>
    <submittedName>
        <fullName evidence="2">ISPpu15, transposase Orf2</fullName>
    </submittedName>
</protein>
<sequence>MELLTRDASVNKILILRQRLGGAHGADTFHYLANKWSRLESYVEADYLPIDNSAAERAVKPFVIGRKAWLFSDAVNGVTASAKIYSLVKTTKVNGQEPYTQPRHIIERLPHASSV</sequence>
<proteinExistence type="predicted"/>
<reference evidence="2 3" key="1">
    <citation type="submission" date="2017-11" db="EMBL/GenBank/DDBJ databases">
        <authorList>
            <person name="Han C.G."/>
        </authorList>
    </citation>
    <scope>NUCLEOTIDE SEQUENCE [LARGE SCALE GENOMIC DNA]</scope>
    <source>
        <strain evidence="2">CFBP6411</strain>
    </source>
</reference>
<dbReference type="Pfam" id="PF03050">
    <property type="entry name" value="DDE_Tnp_IS66"/>
    <property type="match status" value="1"/>
</dbReference>
<gene>
    <name evidence="2" type="ORF">CFBP6411_04680</name>
</gene>
<accession>A0A2K4WJG2</accession>
<dbReference type="InterPro" id="IPR052344">
    <property type="entry name" value="Transposase-related"/>
</dbReference>
<dbReference type="EMBL" id="LT963408">
    <property type="protein sequence ID" value="SOS36037.1"/>
    <property type="molecule type" value="Genomic_DNA"/>
</dbReference>
<dbReference type="AlphaFoldDB" id="A0A2K4WJG2"/>
<name>A0A2K4WJG2_9PSED</name>
<dbReference type="RefSeq" id="WP_160329212.1">
    <property type="nucleotide sequence ID" value="NZ_LT963408.1"/>
</dbReference>
<evidence type="ECO:0000259" key="1">
    <source>
        <dbReference type="Pfam" id="PF03050"/>
    </source>
</evidence>
<feature type="domain" description="Transposase IS66 central" evidence="1">
    <location>
        <begin position="18"/>
        <end position="78"/>
    </location>
</feature>
<dbReference type="PANTHER" id="PTHR33678">
    <property type="entry name" value="BLL1576 PROTEIN"/>
    <property type="match status" value="1"/>
</dbReference>
<evidence type="ECO:0000313" key="3">
    <source>
        <dbReference type="Proteomes" id="UP000238093"/>
    </source>
</evidence>
<dbReference type="Proteomes" id="UP000238093">
    <property type="component" value="Chromosome I"/>
</dbReference>